<feature type="domain" description="Radical SAM core" evidence="5">
    <location>
        <begin position="117"/>
        <end position="339"/>
    </location>
</feature>
<sequence>MNNKLKEIITLLFQLKNDVIVRREFWGGLIIVINKGEFEINDFTTDLLLLFELTNDISQQAVILSALYQQDIAQDIITDAISELDNFLRPAKHKYHCLTDLTINKFKKEKEEVKKIDFLSAPVNVSLYPGMVCNLKCKFCFVSQEKWDDKKVVYPMNQWIPVLNEIKKLKIPYLTILGGEPLLYPDIWNMLDYLDAIGQKTHITTNGSILSTSIIDHLKKYHNLTLKVSLQSLDDRHKELTYGSWEKTVNFVKNCREVGIDCGIHTLALPKTIDGIYQLVDFAVKEGLYEFSMGAFANINQVEIKGFSLKENREISSKVKKYIKEKYNDAINYRLEGCQIWTGDQQLQKSNIPKSPYEILKSGCSAAQTRLEIMNDGTMLGCALFDKNKFSAGNVFESSIKNIWLNSSVFKILRSGKTKDIFCNSCKFEYFCHGGCPALNYVTTGDMWSGDTRCQIRDNLIKHGKEDVTIV</sequence>
<dbReference type="PROSITE" id="PS51918">
    <property type="entry name" value="RADICAL_SAM"/>
    <property type="match status" value="1"/>
</dbReference>
<dbReference type="Pfam" id="PF13186">
    <property type="entry name" value="SPASM"/>
    <property type="match status" value="1"/>
</dbReference>
<evidence type="ECO:0000256" key="1">
    <source>
        <dbReference type="ARBA" id="ARBA00022691"/>
    </source>
</evidence>
<dbReference type="SFLD" id="SFLDS00029">
    <property type="entry name" value="Radical_SAM"/>
    <property type="match status" value="1"/>
</dbReference>
<dbReference type="InterPro" id="IPR006638">
    <property type="entry name" value="Elp3/MiaA/NifB-like_rSAM"/>
</dbReference>
<dbReference type="Pfam" id="PF04055">
    <property type="entry name" value="Radical_SAM"/>
    <property type="match status" value="1"/>
</dbReference>
<evidence type="ECO:0000256" key="2">
    <source>
        <dbReference type="ARBA" id="ARBA00022723"/>
    </source>
</evidence>
<dbReference type="Proteomes" id="UP000285882">
    <property type="component" value="Chromosome"/>
</dbReference>
<dbReference type="NCBIfam" id="TIGR04085">
    <property type="entry name" value="rSAM_more_4Fe4S"/>
    <property type="match status" value="1"/>
</dbReference>
<dbReference type="Gene3D" id="3.20.20.70">
    <property type="entry name" value="Aldolase class I"/>
    <property type="match status" value="1"/>
</dbReference>
<keyword evidence="4" id="KW-0411">Iron-sulfur</keyword>
<dbReference type="CDD" id="cd01335">
    <property type="entry name" value="Radical_SAM"/>
    <property type="match status" value="1"/>
</dbReference>
<dbReference type="EMBL" id="CP025688">
    <property type="protein sequence ID" value="QAA22418.1"/>
    <property type="molecule type" value="Genomic_DNA"/>
</dbReference>
<reference evidence="6 7" key="1">
    <citation type="submission" date="2018-01" db="EMBL/GenBank/DDBJ databases">
        <title>Complete genome sequencing of Sporolactobacillus terrae DLG3.</title>
        <authorList>
            <person name="Nam Y.-D."/>
            <person name="Kang J."/>
            <person name="Chung W.-H."/>
        </authorList>
    </citation>
    <scope>NUCLEOTIDE SEQUENCE [LARGE SCALE GENOMIC DNA]</scope>
    <source>
        <strain evidence="6 7">DLG3</strain>
    </source>
</reference>
<gene>
    <name evidence="6" type="ORF">C0674_07135</name>
</gene>
<dbReference type="InterPro" id="IPR023885">
    <property type="entry name" value="4Fe4S-binding_SPASM_dom"/>
</dbReference>
<evidence type="ECO:0000313" key="6">
    <source>
        <dbReference type="EMBL" id="QAA22418.1"/>
    </source>
</evidence>
<accession>A0ABX5Q708</accession>
<keyword evidence="7" id="KW-1185">Reference proteome</keyword>
<dbReference type="InterPro" id="IPR007197">
    <property type="entry name" value="rSAM"/>
</dbReference>
<keyword evidence="1" id="KW-0949">S-adenosyl-L-methionine</keyword>
<dbReference type="InterPro" id="IPR013785">
    <property type="entry name" value="Aldolase_TIM"/>
</dbReference>
<organism evidence="6 7">
    <name type="scientific">Sporolactobacillus terrae</name>
    <dbReference type="NCBI Taxonomy" id="269673"/>
    <lineage>
        <taxon>Bacteria</taxon>
        <taxon>Bacillati</taxon>
        <taxon>Bacillota</taxon>
        <taxon>Bacilli</taxon>
        <taxon>Bacillales</taxon>
        <taxon>Sporolactobacillaceae</taxon>
        <taxon>Sporolactobacillus</taxon>
    </lineage>
</organism>
<dbReference type="InterPro" id="IPR058240">
    <property type="entry name" value="rSAM_sf"/>
</dbReference>
<evidence type="ECO:0000259" key="5">
    <source>
        <dbReference type="PROSITE" id="PS51918"/>
    </source>
</evidence>
<keyword evidence="3" id="KW-0408">Iron</keyword>
<evidence type="ECO:0000256" key="3">
    <source>
        <dbReference type="ARBA" id="ARBA00023004"/>
    </source>
</evidence>
<dbReference type="SFLD" id="SFLDG01386">
    <property type="entry name" value="main_SPASM_domain-containing"/>
    <property type="match status" value="1"/>
</dbReference>
<dbReference type="SMART" id="SM00729">
    <property type="entry name" value="Elp3"/>
    <property type="match status" value="1"/>
</dbReference>
<dbReference type="PANTHER" id="PTHR11228">
    <property type="entry name" value="RADICAL SAM DOMAIN PROTEIN"/>
    <property type="match status" value="1"/>
</dbReference>
<protein>
    <recommendedName>
        <fullName evidence="5">Radical SAM core domain-containing protein</fullName>
    </recommendedName>
</protein>
<proteinExistence type="predicted"/>
<dbReference type="SFLD" id="SFLDG01067">
    <property type="entry name" value="SPASM/twitch_domain_containing"/>
    <property type="match status" value="1"/>
</dbReference>
<dbReference type="InterPro" id="IPR050377">
    <property type="entry name" value="Radical_SAM_PqqE_MftC-like"/>
</dbReference>
<dbReference type="PANTHER" id="PTHR11228:SF7">
    <property type="entry name" value="PQQA PEPTIDE CYCLASE"/>
    <property type="match status" value="1"/>
</dbReference>
<evidence type="ECO:0000313" key="7">
    <source>
        <dbReference type="Proteomes" id="UP000285882"/>
    </source>
</evidence>
<name>A0ABX5Q708_9BACL</name>
<dbReference type="SUPFAM" id="SSF102114">
    <property type="entry name" value="Radical SAM enzymes"/>
    <property type="match status" value="1"/>
</dbReference>
<keyword evidence="2" id="KW-0479">Metal-binding</keyword>
<evidence type="ECO:0000256" key="4">
    <source>
        <dbReference type="ARBA" id="ARBA00023014"/>
    </source>
</evidence>